<evidence type="ECO:0000313" key="8">
    <source>
        <dbReference type="Proteomes" id="UP001549691"/>
    </source>
</evidence>
<dbReference type="Gene3D" id="1.10.3210.10">
    <property type="entry name" value="Hypothetical protein af1432"/>
    <property type="match status" value="1"/>
</dbReference>
<comment type="caution">
    <text evidence="7">The sequence shown here is derived from an EMBL/GenBank/DDBJ whole genome shotgun (WGS) entry which is preliminary data.</text>
</comment>
<dbReference type="SMART" id="SM00448">
    <property type="entry name" value="REC"/>
    <property type="match status" value="1"/>
</dbReference>
<reference evidence="7 8" key="1">
    <citation type="submission" date="2024-07" db="EMBL/GenBank/DDBJ databases">
        <title>Uliginosibacterium flavum JJ3220;KACC:17644.</title>
        <authorList>
            <person name="Kim M.K."/>
        </authorList>
    </citation>
    <scope>NUCLEOTIDE SEQUENCE [LARGE SCALE GENOMIC DNA]</scope>
    <source>
        <strain evidence="7 8">KACC:17644</strain>
    </source>
</reference>
<dbReference type="CDD" id="cd01949">
    <property type="entry name" value="GGDEF"/>
    <property type="match status" value="1"/>
</dbReference>
<evidence type="ECO:0000259" key="6">
    <source>
        <dbReference type="PROSITE" id="PS51833"/>
    </source>
</evidence>
<dbReference type="NCBIfam" id="TIGR00254">
    <property type="entry name" value="GGDEF"/>
    <property type="match status" value="1"/>
</dbReference>
<dbReference type="InterPro" id="IPR001789">
    <property type="entry name" value="Sig_transdc_resp-reg_receiver"/>
</dbReference>
<evidence type="ECO:0000256" key="2">
    <source>
        <dbReference type="ARBA" id="ARBA00034247"/>
    </source>
</evidence>
<dbReference type="SMART" id="SM00267">
    <property type="entry name" value="GGDEF"/>
    <property type="match status" value="1"/>
</dbReference>
<protein>
    <recommendedName>
        <fullName evidence="1">diguanylate cyclase</fullName>
        <ecNumber evidence="1">2.7.7.65</ecNumber>
    </recommendedName>
</protein>
<dbReference type="Pfam" id="PF00072">
    <property type="entry name" value="Response_reg"/>
    <property type="match status" value="1"/>
</dbReference>
<dbReference type="InterPro" id="IPR029787">
    <property type="entry name" value="Nucleotide_cyclase"/>
</dbReference>
<keyword evidence="7" id="KW-0548">Nucleotidyltransferase</keyword>
<dbReference type="SUPFAM" id="SSF55073">
    <property type="entry name" value="Nucleotide cyclase"/>
    <property type="match status" value="1"/>
</dbReference>
<dbReference type="PANTHER" id="PTHR45138">
    <property type="entry name" value="REGULATORY COMPONENTS OF SENSORY TRANSDUCTION SYSTEM"/>
    <property type="match status" value="1"/>
</dbReference>
<keyword evidence="7" id="KW-0808">Transferase</keyword>
<comment type="catalytic activity">
    <reaction evidence="2">
        <text>2 GTP = 3',3'-c-di-GMP + 2 diphosphate</text>
        <dbReference type="Rhea" id="RHEA:24898"/>
        <dbReference type="ChEBI" id="CHEBI:33019"/>
        <dbReference type="ChEBI" id="CHEBI:37565"/>
        <dbReference type="ChEBI" id="CHEBI:58805"/>
        <dbReference type="EC" id="2.7.7.65"/>
    </reaction>
</comment>
<dbReference type="GO" id="GO:0052621">
    <property type="term" value="F:diguanylate cyclase activity"/>
    <property type="evidence" value="ECO:0007669"/>
    <property type="project" value="UniProtKB-EC"/>
</dbReference>
<dbReference type="PROSITE" id="PS50110">
    <property type="entry name" value="RESPONSE_REGULATORY"/>
    <property type="match status" value="1"/>
</dbReference>
<dbReference type="InterPro" id="IPR011006">
    <property type="entry name" value="CheY-like_superfamily"/>
</dbReference>
<dbReference type="PANTHER" id="PTHR45138:SF9">
    <property type="entry name" value="DIGUANYLATE CYCLASE DGCM-RELATED"/>
    <property type="match status" value="1"/>
</dbReference>
<dbReference type="Proteomes" id="UP001549691">
    <property type="component" value="Unassembled WGS sequence"/>
</dbReference>
<evidence type="ECO:0000259" key="5">
    <source>
        <dbReference type="PROSITE" id="PS50887"/>
    </source>
</evidence>
<evidence type="ECO:0000256" key="1">
    <source>
        <dbReference type="ARBA" id="ARBA00012528"/>
    </source>
</evidence>
<dbReference type="Gene3D" id="3.30.70.270">
    <property type="match status" value="1"/>
</dbReference>
<dbReference type="InterPro" id="IPR000160">
    <property type="entry name" value="GGDEF_dom"/>
</dbReference>
<dbReference type="Gene3D" id="3.40.50.2300">
    <property type="match status" value="1"/>
</dbReference>
<feature type="domain" description="Response regulatory" evidence="4">
    <location>
        <begin position="338"/>
        <end position="454"/>
    </location>
</feature>
<dbReference type="InterPro" id="IPR013976">
    <property type="entry name" value="HDOD"/>
</dbReference>
<dbReference type="SUPFAM" id="SSF52172">
    <property type="entry name" value="CheY-like"/>
    <property type="match status" value="1"/>
</dbReference>
<evidence type="ECO:0000259" key="4">
    <source>
        <dbReference type="PROSITE" id="PS50110"/>
    </source>
</evidence>
<feature type="domain" description="HDOD" evidence="6">
    <location>
        <begin position="19"/>
        <end position="214"/>
    </location>
</feature>
<dbReference type="Pfam" id="PF00990">
    <property type="entry name" value="GGDEF"/>
    <property type="match status" value="1"/>
</dbReference>
<dbReference type="PROSITE" id="PS51833">
    <property type="entry name" value="HDOD"/>
    <property type="match status" value="1"/>
</dbReference>
<name>A0ABV2TNL9_9RHOO</name>
<dbReference type="RefSeq" id="WP_354601987.1">
    <property type="nucleotide sequence ID" value="NZ_JBEWZI010000018.1"/>
</dbReference>
<comment type="caution">
    <text evidence="3">Lacks conserved residue(s) required for the propagation of feature annotation.</text>
</comment>
<dbReference type="SUPFAM" id="SSF109604">
    <property type="entry name" value="HD-domain/PDEase-like"/>
    <property type="match status" value="1"/>
</dbReference>
<dbReference type="Pfam" id="PF08668">
    <property type="entry name" value="HDOD"/>
    <property type="match status" value="1"/>
</dbReference>
<evidence type="ECO:0000256" key="3">
    <source>
        <dbReference type="PROSITE-ProRule" id="PRU00169"/>
    </source>
</evidence>
<dbReference type="InterPro" id="IPR050469">
    <property type="entry name" value="Diguanylate_Cyclase"/>
</dbReference>
<organism evidence="7 8">
    <name type="scientific">Uliginosibacterium flavum</name>
    <dbReference type="NCBI Taxonomy" id="1396831"/>
    <lineage>
        <taxon>Bacteria</taxon>
        <taxon>Pseudomonadati</taxon>
        <taxon>Pseudomonadota</taxon>
        <taxon>Betaproteobacteria</taxon>
        <taxon>Rhodocyclales</taxon>
        <taxon>Zoogloeaceae</taxon>
        <taxon>Uliginosibacterium</taxon>
    </lineage>
</organism>
<dbReference type="EC" id="2.7.7.65" evidence="1"/>
<proteinExistence type="predicted"/>
<evidence type="ECO:0000313" key="7">
    <source>
        <dbReference type="EMBL" id="MET7015527.1"/>
    </source>
</evidence>
<keyword evidence="8" id="KW-1185">Reference proteome</keyword>
<dbReference type="EMBL" id="JBEWZI010000018">
    <property type="protein sequence ID" value="MET7015527.1"/>
    <property type="molecule type" value="Genomic_DNA"/>
</dbReference>
<gene>
    <name evidence="7" type="ORF">ABXR19_15165</name>
</gene>
<dbReference type="InterPro" id="IPR043128">
    <property type="entry name" value="Rev_trsase/Diguanyl_cyclase"/>
</dbReference>
<accession>A0ABV2TNL9</accession>
<feature type="domain" description="GGDEF" evidence="5">
    <location>
        <begin position="518"/>
        <end position="651"/>
    </location>
</feature>
<dbReference type="PROSITE" id="PS50887">
    <property type="entry name" value="GGDEF"/>
    <property type="match status" value="1"/>
</dbReference>
<sequence length="659" mass="71566">MAPPIDVSRFEQLKASGDLPSPKGVALAIMRMTQQDDVSMPELAQVIRSDPAFVGRLIKAANGVIGYGRRPIVSVQDALTILGMPAVRNMALGFSLLTHYRSGACDGFDYSRYWSFSMLTAVATQAVTLRTRIAAPDETYCLGLLGRVGELALATLYPHDYAKILADSQHEPQRLAELESRAFAMNNAELGAAMLADWGLPRLFTDAAYCVAAGIECQQAEGSRDSTLTQTLVLARQLGNLCLAAEAERPDILRRVKLAGSRLSFDDETLATLSDGVVAEWVEWGALLNVHAEKLPPFEHLVKQAESQPVLPTPAEEAQQAGVSEDVAGEVQHERLLRVLIVDSDALARSSLKQALMESGYDVAEAGDGYTATEMALDFRPDMLLLGWQLVDIPGAELLRTLRQTRIGRSIYAVVMGDDASEETVIAAFDAGADDLLPKPVNPRVLLAKIRAGRRLTALHYEIERDREEIRHFAAELAVSNRRLQEVALMDPLTGCPNRRFFTDRLTQEWAAAARSARPLSCLMVDVDNFKAINDTYGHDVGDSVLRQVAAAIRSALRGHDLIARTGGDEFIVLCPDTAIEAAMACAERVRHGVEEALVASGLVHLRVTISVGVASRDQNVVDAESLLKRADQGLYMAKQAGRNRVEAAQLKPRAAGAA</sequence>